<sequence length="329" mass="36367">MLSHIPTHIIGGPLGAGKTSLIQHLLAQRPAAERWAVLVNEFGQIGLDAALLNVGDPHIHITEVAGGCLCCVNGVPFQVALGRLLRKAKPHRLFIEPSGLGHPLQLLRQLCQAPWLGVLDVHPLVTVLDAAALAQGDRVPDVHAQGLSESGLIVMNKADDVPRSERERLEGRFDTPMVWTQYGRLDPSLLPHIDHAPTEVDVDLPKEVNAVLPTMWSDVSQPIRQAHETADGWSVGWRFHPSQTFDVPALERWLDGLDYRRAKAIVHGYNGWYAANLLAGDACRWQESAWRRDSRIELIFEKRLDAARLHAGLDACRRVQQPSCARGTP</sequence>
<evidence type="ECO:0000256" key="1">
    <source>
        <dbReference type="ARBA" id="ARBA00045658"/>
    </source>
</evidence>
<name>A0A917UXF0_9PSED</name>
<dbReference type="InterPro" id="IPR011629">
    <property type="entry name" value="CobW-like_C"/>
</dbReference>
<dbReference type="InterPro" id="IPR003495">
    <property type="entry name" value="CobW/HypB/UreG_nucleotide-bd"/>
</dbReference>
<dbReference type="Gene3D" id="3.40.50.300">
    <property type="entry name" value="P-loop containing nucleotide triphosphate hydrolases"/>
    <property type="match status" value="1"/>
</dbReference>
<dbReference type="EMBL" id="BMPO01000004">
    <property type="protein sequence ID" value="GGJ94555.1"/>
    <property type="molecule type" value="Genomic_DNA"/>
</dbReference>
<dbReference type="RefSeq" id="WP_188983149.1">
    <property type="nucleotide sequence ID" value="NZ_BMPO01000004.1"/>
</dbReference>
<accession>A0A917UXF0</accession>
<proteinExistence type="predicted"/>
<dbReference type="Pfam" id="PF02492">
    <property type="entry name" value="cobW"/>
    <property type="match status" value="1"/>
</dbReference>
<evidence type="ECO:0000313" key="4">
    <source>
        <dbReference type="EMBL" id="GGJ94555.1"/>
    </source>
</evidence>
<dbReference type="PANTHER" id="PTHR13748:SF46">
    <property type="entry name" value="ZINC CHAPERONE YEIR"/>
    <property type="match status" value="1"/>
</dbReference>
<dbReference type="InterPro" id="IPR027417">
    <property type="entry name" value="P-loop_NTPase"/>
</dbReference>
<dbReference type="PANTHER" id="PTHR13748">
    <property type="entry name" value="COBW-RELATED"/>
    <property type="match status" value="1"/>
</dbReference>
<reference evidence="4" key="1">
    <citation type="journal article" date="2014" name="Int. J. Syst. Evol. Microbiol.">
        <title>Complete genome sequence of Corynebacterium casei LMG S-19264T (=DSM 44701T), isolated from a smear-ripened cheese.</title>
        <authorList>
            <consortium name="US DOE Joint Genome Institute (JGI-PGF)"/>
            <person name="Walter F."/>
            <person name="Albersmeier A."/>
            <person name="Kalinowski J."/>
            <person name="Ruckert C."/>
        </authorList>
    </citation>
    <scope>NUCLEOTIDE SEQUENCE</scope>
    <source>
        <strain evidence="4">JCM 30078</strain>
    </source>
</reference>
<dbReference type="AlphaFoldDB" id="A0A917UXF0"/>
<protein>
    <submittedName>
        <fullName evidence="4">Cobalamin biosynthesis protein CobW</fullName>
    </submittedName>
</protein>
<evidence type="ECO:0000259" key="3">
    <source>
        <dbReference type="Pfam" id="PF07683"/>
    </source>
</evidence>
<dbReference type="CDD" id="cd03112">
    <property type="entry name" value="CobW-like"/>
    <property type="match status" value="1"/>
</dbReference>
<evidence type="ECO:0000313" key="5">
    <source>
        <dbReference type="Proteomes" id="UP000635983"/>
    </source>
</evidence>
<feature type="domain" description="CobW C-terminal" evidence="3">
    <location>
        <begin position="236"/>
        <end position="317"/>
    </location>
</feature>
<reference evidence="4" key="2">
    <citation type="submission" date="2020-09" db="EMBL/GenBank/DDBJ databases">
        <authorList>
            <person name="Sun Q."/>
            <person name="Ohkuma M."/>
        </authorList>
    </citation>
    <scope>NUCLEOTIDE SEQUENCE</scope>
    <source>
        <strain evidence="4">JCM 30078</strain>
    </source>
</reference>
<feature type="domain" description="CobW/HypB/UreG nucleotide-binding" evidence="2">
    <location>
        <begin position="6"/>
        <end position="171"/>
    </location>
</feature>
<dbReference type="GO" id="GO:0005737">
    <property type="term" value="C:cytoplasm"/>
    <property type="evidence" value="ECO:0007669"/>
    <property type="project" value="TreeGrafter"/>
</dbReference>
<dbReference type="InterPro" id="IPR051316">
    <property type="entry name" value="Zinc-reg_GTPase_activator"/>
</dbReference>
<dbReference type="Proteomes" id="UP000635983">
    <property type="component" value="Unassembled WGS sequence"/>
</dbReference>
<comment type="function">
    <text evidence="1">Zinc chaperone that directly transfers zinc cofactor to target proteins, thereby activating them. Zinc is transferred from the CXCC motif in the GTPase domain to the zinc binding site in target proteins in a process requiring GTP hydrolysis.</text>
</comment>
<dbReference type="SUPFAM" id="SSF52540">
    <property type="entry name" value="P-loop containing nucleoside triphosphate hydrolases"/>
    <property type="match status" value="1"/>
</dbReference>
<dbReference type="Pfam" id="PF07683">
    <property type="entry name" value="CobW_C"/>
    <property type="match status" value="1"/>
</dbReference>
<organism evidence="4 5">
    <name type="scientific">Pseudomonas matsuisoli</name>
    <dbReference type="NCBI Taxonomy" id="1515666"/>
    <lineage>
        <taxon>Bacteria</taxon>
        <taxon>Pseudomonadati</taxon>
        <taxon>Pseudomonadota</taxon>
        <taxon>Gammaproteobacteria</taxon>
        <taxon>Pseudomonadales</taxon>
        <taxon>Pseudomonadaceae</taxon>
        <taxon>Pseudomonas</taxon>
    </lineage>
</organism>
<gene>
    <name evidence="4" type="ORF">GCM10009304_20780</name>
</gene>
<comment type="caution">
    <text evidence="4">The sequence shown here is derived from an EMBL/GenBank/DDBJ whole genome shotgun (WGS) entry which is preliminary data.</text>
</comment>
<evidence type="ECO:0000259" key="2">
    <source>
        <dbReference type="Pfam" id="PF02492"/>
    </source>
</evidence>
<keyword evidence="5" id="KW-1185">Reference proteome</keyword>